<keyword evidence="9 12" id="KW-0238">DNA-binding</keyword>
<evidence type="ECO:0000256" key="9">
    <source>
        <dbReference type="ARBA" id="ARBA00023125"/>
    </source>
</evidence>
<feature type="active site" description="For RuvC-like nuclease domain" evidence="12">
    <location>
        <position position="9"/>
    </location>
</feature>
<comment type="function">
    <text evidence="12">CRISPR (clustered regularly interspaced short palindromic repeat) is an adaptive immune system that provides protection against mobile genetic elements (viruses, transposable elements and conjugative plasmids). CRISPR clusters contain spacers, sequences complementary to antecedent mobile elements, and target invading nucleic acids. CRISPR clusters are transcribed and processed into CRISPR RNA (crRNA). In type II CRISPR systems correct processing of pre-crRNA requires a trans-encoded small RNA (tracrRNA), endogenous ribonuclease 3 (rnc) and this protein. The tracrRNA serves as a guide for ribonuclease 3-aided processing of pre-crRNA. Subsequently Cas9/crRNA/tracrRNA endonucleolytically cleaves linear or circular dsDNA target complementary to the spacer; Cas9 is inactive in the absence of the 2 guide RNAs (gRNA). Cas9 recognizes the protospacer adjacent motif (PAM) in the CRISPR repeat sequences to help distinguish self versus nonself, as targets within the bacterial CRISPR locus do not have PAMs. PAM recognition is also required for catalytic activity.</text>
</comment>
<dbReference type="Proteomes" id="UP000537862">
    <property type="component" value="Unassembled WGS sequence"/>
</dbReference>
<dbReference type="NCBIfam" id="TIGR01865">
    <property type="entry name" value="cas_Csn1"/>
    <property type="match status" value="1"/>
</dbReference>
<evidence type="ECO:0000256" key="3">
    <source>
        <dbReference type="ARBA" id="ARBA00022723"/>
    </source>
</evidence>
<evidence type="ECO:0000256" key="11">
    <source>
        <dbReference type="ARBA" id="ARBA00046380"/>
    </source>
</evidence>
<dbReference type="RefSeq" id="WP_171679521.1">
    <property type="nucleotide sequence ID" value="NZ_JABGBN010000001.1"/>
</dbReference>
<keyword evidence="15" id="KW-1185">Reference proteome</keyword>
<dbReference type="Pfam" id="PF13395">
    <property type="entry name" value="HNH_4"/>
    <property type="match status" value="1"/>
</dbReference>
<keyword evidence="3" id="KW-0479">Metal-binding</keyword>
<comment type="cofactor">
    <cofactor evidence="1">
        <name>Mg(2+)</name>
        <dbReference type="ChEBI" id="CHEBI:18420"/>
    </cofactor>
</comment>
<organism evidence="14 15">
    <name type="scientific">Pelistega suis</name>
    <dbReference type="NCBI Taxonomy" id="1631957"/>
    <lineage>
        <taxon>Bacteria</taxon>
        <taxon>Pseudomonadati</taxon>
        <taxon>Pseudomonadota</taxon>
        <taxon>Betaproteobacteria</taxon>
        <taxon>Burkholderiales</taxon>
        <taxon>Alcaligenaceae</taxon>
        <taxon>Pelistega</taxon>
    </lineage>
</organism>
<evidence type="ECO:0000256" key="8">
    <source>
        <dbReference type="ARBA" id="ARBA00023118"/>
    </source>
</evidence>
<feature type="domain" description="HNH Cas9-type" evidence="13">
    <location>
        <begin position="532"/>
        <end position="695"/>
    </location>
</feature>
<keyword evidence="2 12" id="KW-0540">Nuclease</keyword>
<keyword evidence="6" id="KW-0460">Magnesium</keyword>
<evidence type="ECO:0000256" key="12">
    <source>
        <dbReference type="HAMAP-Rule" id="MF_01480"/>
    </source>
</evidence>
<gene>
    <name evidence="12 14" type="primary">cas9</name>
    <name evidence="14" type="ORF">HKX39_01400</name>
</gene>
<dbReference type="PROSITE" id="PS51749">
    <property type="entry name" value="HNH_CAS9"/>
    <property type="match status" value="1"/>
</dbReference>
<dbReference type="InterPro" id="IPR036397">
    <property type="entry name" value="RNaseH_sf"/>
</dbReference>
<comment type="domain">
    <text evidence="12">Has 2 endonuclease domains. The discontinuous RuvC-like domain cleaves the target DNA noncomplementary to crRNA while the HNH nuclease domain cleaves the target DNA complementary to crRNA.</text>
</comment>
<dbReference type="InterPro" id="IPR003615">
    <property type="entry name" value="HNH_nuc"/>
</dbReference>
<keyword evidence="8 12" id="KW-0051">Antiviral defense</keyword>
<keyword evidence="4 12" id="KW-0255">Endonuclease</keyword>
<dbReference type="GO" id="GO:0051607">
    <property type="term" value="P:defense response to virus"/>
    <property type="evidence" value="ECO:0007669"/>
    <property type="project" value="UniProtKB-UniRule"/>
</dbReference>
<evidence type="ECO:0000256" key="2">
    <source>
        <dbReference type="ARBA" id="ARBA00022722"/>
    </source>
</evidence>
<dbReference type="Pfam" id="PF18470">
    <property type="entry name" value="Cas9_a"/>
    <property type="match status" value="1"/>
</dbReference>
<dbReference type="EMBL" id="JABGBN010000001">
    <property type="protein sequence ID" value="NOL50835.1"/>
    <property type="molecule type" value="Genomic_DNA"/>
</dbReference>
<reference evidence="14 15" key="1">
    <citation type="submission" date="2020-05" db="EMBL/GenBank/DDBJ databases">
        <authorList>
            <person name="Niu N."/>
        </authorList>
    </citation>
    <scope>NUCLEOTIDE SEQUENCE [LARGE SCALE GENOMIC DNA]</scope>
    <source>
        <strain evidence="14 15">3340-03</strain>
    </source>
</reference>
<dbReference type="GO" id="GO:0004519">
    <property type="term" value="F:endonuclease activity"/>
    <property type="evidence" value="ECO:0007669"/>
    <property type="project" value="UniProtKB-UniRule"/>
</dbReference>
<keyword evidence="5 12" id="KW-0378">Hydrolase</keyword>
<name>A0A849P529_9BURK</name>
<dbReference type="EC" id="3.1.-.-" evidence="12"/>
<evidence type="ECO:0000256" key="6">
    <source>
        <dbReference type="ARBA" id="ARBA00022842"/>
    </source>
</evidence>
<comment type="similarity">
    <text evidence="12">Belongs to the CRISPR-associated Cas9 family.</text>
</comment>
<evidence type="ECO:0000259" key="13">
    <source>
        <dbReference type="PROSITE" id="PS51749"/>
    </source>
</evidence>
<comment type="caution">
    <text evidence="14">The sequence shown here is derived from an EMBL/GenBank/DDBJ whole genome shotgun (WGS) entry which is preliminary data.</text>
</comment>
<dbReference type="GO" id="GO:0003677">
    <property type="term" value="F:DNA binding"/>
    <property type="evidence" value="ECO:0007669"/>
    <property type="project" value="UniProtKB-UniRule"/>
</dbReference>
<dbReference type="InterPro" id="IPR033114">
    <property type="entry name" value="HNH_CAS9"/>
</dbReference>
<evidence type="ECO:0000256" key="4">
    <source>
        <dbReference type="ARBA" id="ARBA00022759"/>
    </source>
</evidence>
<protein>
    <recommendedName>
        <fullName evidence="12">CRISPR-associated endonuclease Cas9</fullName>
        <ecNumber evidence="12">3.1.-.-</ecNumber>
    </recommendedName>
</protein>
<dbReference type="GO" id="GO:0046872">
    <property type="term" value="F:metal ion binding"/>
    <property type="evidence" value="ECO:0007669"/>
    <property type="project" value="UniProtKB-UniRule"/>
</dbReference>
<comment type="subunit">
    <text evidence="11 12">Monomer. Binds crRNA and tracrRNA.</text>
</comment>
<accession>A0A849P529</accession>
<dbReference type="Pfam" id="PF18541">
    <property type="entry name" value="RuvC_III"/>
    <property type="match status" value="1"/>
</dbReference>
<keyword evidence="10" id="KW-0464">Manganese</keyword>
<dbReference type="GO" id="GO:0003723">
    <property type="term" value="F:RNA binding"/>
    <property type="evidence" value="ECO:0007669"/>
    <property type="project" value="UniProtKB-UniRule"/>
</dbReference>
<dbReference type="InterPro" id="IPR041383">
    <property type="entry name" value="RuvC_III"/>
</dbReference>
<dbReference type="InterPro" id="IPR040619">
    <property type="entry name" value="Cas9_alpha-helical_lobe"/>
</dbReference>
<keyword evidence="7 12" id="KW-0694">RNA-binding</keyword>
<evidence type="ECO:0000313" key="15">
    <source>
        <dbReference type="Proteomes" id="UP000537862"/>
    </source>
</evidence>
<evidence type="ECO:0000256" key="7">
    <source>
        <dbReference type="ARBA" id="ARBA00022884"/>
    </source>
</evidence>
<proteinExistence type="inferred from homology"/>
<dbReference type="HAMAP" id="MF_01480">
    <property type="entry name" value="Cas9"/>
    <property type="match status" value="1"/>
</dbReference>
<dbReference type="Gene3D" id="3.30.420.10">
    <property type="entry name" value="Ribonuclease H-like superfamily/Ribonuclease H"/>
    <property type="match status" value="3"/>
</dbReference>
<dbReference type="InterPro" id="IPR028629">
    <property type="entry name" value="Cas9"/>
</dbReference>
<evidence type="ECO:0000256" key="10">
    <source>
        <dbReference type="ARBA" id="ARBA00023211"/>
    </source>
</evidence>
<evidence type="ECO:0000256" key="5">
    <source>
        <dbReference type="ARBA" id="ARBA00022801"/>
    </source>
</evidence>
<comment type="caution">
    <text evidence="12">Lacks conserved residue(s) required for the propagation of feature annotation.</text>
</comment>
<evidence type="ECO:0000313" key="14">
    <source>
        <dbReference type="EMBL" id="NOL50835.1"/>
    </source>
</evidence>
<feature type="active site" description="Proton acceptor for HNH nuclease domain" evidence="12">
    <location>
        <position position="612"/>
    </location>
</feature>
<sequence length="1019" mass="116427">MMKYRLGLDLGSTSIGWAVLRLNEIEVGKYEPAAIIRTGVRIFSDGRNPKDGSSLAVTRRVARAARRRRDRLLRRKESMLRQLVALGFFPADEEARQRLVDLNPYHLRAKGLDEALTPNEFGRALFHINQRRGFKSNRKTDKSDADGSVMKKAIADLKAKLDELGVRTVGEYLYQRMQKGQPTRARLRQFTVQQDNGRNKIEKSYDLYIDRGMVEYEFEQLWSVQEKFNPELYNATAKECLKHILLYQRPLKPVDPGRCSFLPQQKRAAKALPIAQHARIYQFANHLRYLDANNQEVPLTLSQRNIVASELLKSSKRTFDQLRKALDFSGTAKFNIEDAKTKDVQGDRTAGILSGKKYFGNQWFKFDAELQNQIVEKLLYEENEAELIDWLVAHTGVTSEDAEVISAAPLPDGYGSLSVMALQRILPELKKDVISYDKAVVNAGFESHSALATYHDGEIYPELPYYGTVLARHIGFGTNNPDDTDEQRYGRINNPTVHIGLNQLRQVVNGLIKEYGHPTQIVIELARDLKLGVDERNRIKKEQAENQKNNERRRQEIAAIIGKTAEQVTRLDLQKMILWEELAESPQDRCCPYTGRHISATMLFSAEVEIEHILPFSRTLDDSLNNKTVAMAWANRAKGNATPFEAFAGQQIEGIHYADILNRTGRMKKEKRYRFAEGAYEKWLREDKDFLARALNDTRYFSRIAKEYISVICPKHTWAIPGQLTALLRTQLGLNAILDEIEEKKNRHDHRHHAVDACVIAMTDRGMLQRFATENARTQGKQYSRLIQRIEPPWPTFREQVRRAVSAIWVSYKPDHSHEGAMHNDTAYGLLGDGKMHHHKVVDGRRTEVIEALNVIPMTCEKANKRHGMNADGSPKAYKGYKGDSNYCMEIFLNEKGKWQSDVISTYDAYQIVRKQGLEQLRHKTLAQNGKPLVMRLMRNDLIKMEHSDLLGLYRVCALSTNGVITLAPHNESNVDARNRDKDDPFSYTFKTAGSLQKAKARLTTVSATGRLKDPGFKE</sequence>
<dbReference type="GO" id="GO:0016787">
    <property type="term" value="F:hydrolase activity"/>
    <property type="evidence" value="ECO:0007669"/>
    <property type="project" value="UniProtKB-KW"/>
</dbReference>
<dbReference type="GO" id="GO:0043571">
    <property type="term" value="P:maintenance of CRISPR repeat elements"/>
    <property type="evidence" value="ECO:0007669"/>
    <property type="project" value="UniProtKB-UniRule"/>
</dbReference>
<evidence type="ECO:0000256" key="1">
    <source>
        <dbReference type="ARBA" id="ARBA00001946"/>
    </source>
</evidence>
<dbReference type="AlphaFoldDB" id="A0A849P529"/>